<evidence type="ECO:0000313" key="1">
    <source>
        <dbReference type="EMBL" id="MBJ9867576.1"/>
    </source>
</evidence>
<dbReference type="EMBL" id="JADVNV010000002">
    <property type="protein sequence ID" value="MBJ9867576.1"/>
    <property type="molecule type" value="Genomic_DNA"/>
</dbReference>
<organism evidence="1 2">
    <name type="scientific">Citrobacter koseri</name>
    <name type="common">Citrobacter diversus</name>
    <dbReference type="NCBI Taxonomy" id="545"/>
    <lineage>
        <taxon>Bacteria</taxon>
        <taxon>Pseudomonadati</taxon>
        <taxon>Pseudomonadota</taxon>
        <taxon>Gammaproteobacteria</taxon>
        <taxon>Enterobacterales</taxon>
        <taxon>Enterobacteriaceae</taxon>
        <taxon>Citrobacter</taxon>
    </lineage>
</organism>
<protein>
    <submittedName>
        <fullName evidence="1">Uncharacterized protein</fullName>
    </submittedName>
</protein>
<name>A0AAW4EC82_CITKO</name>
<evidence type="ECO:0000313" key="2">
    <source>
        <dbReference type="Proteomes" id="UP000807555"/>
    </source>
</evidence>
<proteinExistence type="predicted"/>
<sequence length="104" mass="11648">MMNIDQGILMPVALDQLWAFDLNPRITCNPNYDDVFVMALTSFNGPTTGFSQEHIQDELTDLSSQTLNIDYNTVVLVTDTRAQKRTSILGIYVLISLRACCSVM</sequence>
<reference evidence="1" key="1">
    <citation type="submission" date="2020-11" db="EMBL/GenBank/DDBJ databases">
        <title>Enhanced detection system for hospital associated transmission using whole genome sequencing surveillance.</title>
        <authorList>
            <person name="Harrison L.H."/>
            <person name="Van Tyne D."/>
            <person name="Marsh J.W."/>
            <person name="Griffith M.P."/>
            <person name="Snyder D.J."/>
            <person name="Cooper V.S."/>
            <person name="Mustapha M."/>
        </authorList>
    </citation>
    <scope>NUCLEOTIDE SEQUENCE</scope>
    <source>
        <strain evidence="1">CB00014</strain>
    </source>
</reference>
<dbReference type="AlphaFoldDB" id="A0AAW4EC82"/>
<accession>A0AAW4EC82</accession>
<comment type="caution">
    <text evidence="1">The sequence shown here is derived from an EMBL/GenBank/DDBJ whole genome shotgun (WGS) entry which is preliminary data.</text>
</comment>
<dbReference type="Proteomes" id="UP000807555">
    <property type="component" value="Unassembled WGS sequence"/>
</dbReference>
<gene>
    <name evidence="1" type="ORF">I5687_06390</name>
</gene>
<dbReference type="RefSeq" id="WP_125336793.1">
    <property type="nucleotide sequence ID" value="NZ_ABTEQQ020000003.1"/>
</dbReference>